<name>A0A6L2KJ32_TANCI</name>
<evidence type="ECO:0000313" key="3">
    <source>
        <dbReference type="EMBL" id="GEU48939.1"/>
    </source>
</evidence>
<dbReference type="InterPro" id="IPR013103">
    <property type="entry name" value="RVT_2"/>
</dbReference>
<feature type="compositionally biased region" description="Pro residues" evidence="1">
    <location>
        <begin position="420"/>
        <end position="437"/>
    </location>
</feature>
<dbReference type="EMBL" id="BKCJ010002493">
    <property type="protein sequence ID" value="GEU48939.1"/>
    <property type="molecule type" value="Genomic_DNA"/>
</dbReference>
<accession>A0A6L2KJ32</accession>
<sequence>KWVFRNKKDERGIVIKNKVRLVAQGHTQEEGIGYDEVFAPVAQIEAIRLFLAYASFMGFLVYQMDAKSAFLYGTIKEEVYVCQPPGFEDPDYPNKVYKEVKSLYGLHQAPRAWYETLANYLLENGFQRGKIDQTLFIKKQKGDILLVQVYVDDIIFGSTNKELCKAFEKLMKDKFQMNVKSASTPIETEKPLLKDPDGEDTVVATSSTKADYVVAASCCAQVLWIQYQLLDYGKELVSPKQKALGKDISNSFMAGSLPKTKCKKMVVSEDVINRDLHLDDVDGVKCLPNEEIFTELARMGYEKPHPKLTFYKAFFSAQWKFLIHTLVQCLSAKRTAMVRNVDSPSKFLMYPRFLQFVMDNQVGDMTSHSTRYTSPALTQKVFANMRRVGKGFSGVETPLFASMLVPPQPQVEEEVEVPNAPAPPSPTTALSPPPQDPTPCYTSCFTTTGTTYLRRGRMHLNRGKIEAIDPDENITLVDVEKDEEVVTMDAKPQGRIDQEEVSAATNDVSAAEPTVFNDEEIAQKLHDEEVKKLQPGKNKKRMIWKELKCYKNSMMTKRKTLIEMLENTRRFKPNKDVKEPKKKIVSEETLLQESFKKLKAVEVLGSESTHETSSNDLKEMSEEDVQNMLEIVPVSEFKVEALQNLVKEKFSTVVPSVDKEKALWVKLERLFELDADDVLWKLQRYMHYLITWKLHTNYGVHQVSSTTRRHDMFMLTEKDDPLSITVMTLMLSAKLQVEEDNEMARDLVMKICIEANKPKSRSLDTSSK</sequence>
<evidence type="ECO:0000256" key="1">
    <source>
        <dbReference type="SAM" id="MobiDB-lite"/>
    </source>
</evidence>
<gene>
    <name evidence="3" type="ORF">Tci_020917</name>
</gene>
<dbReference type="AlphaFoldDB" id="A0A6L2KJ32"/>
<comment type="caution">
    <text evidence="3">The sequence shown here is derived from an EMBL/GenBank/DDBJ whole genome shotgun (WGS) entry which is preliminary data.</text>
</comment>
<protein>
    <submittedName>
        <fullName evidence="3">Putative ribonuclease H-like domain-containing protein</fullName>
    </submittedName>
</protein>
<feature type="region of interest" description="Disordered" evidence="1">
    <location>
        <begin position="410"/>
        <end position="437"/>
    </location>
</feature>
<evidence type="ECO:0000259" key="2">
    <source>
        <dbReference type="Pfam" id="PF07727"/>
    </source>
</evidence>
<dbReference type="InterPro" id="IPR043502">
    <property type="entry name" value="DNA/RNA_pol_sf"/>
</dbReference>
<feature type="domain" description="Reverse transcriptase Ty1/copia-type" evidence="2">
    <location>
        <begin position="1"/>
        <end position="178"/>
    </location>
</feature>
<dbReference type="Pfam" id="PF07727">
    <property type="entry name" value="RVT_2"/>
    <property type="match status" value="1"/>
</dbReference>
<organism evidence="3">
    <name type="scientific">Tanacetum cinerariifolium</name>
    <name type="common">Dalmatian daisy</name>
    <name type="synonym">Chrysanthemum cinerariifolium</name>
    <dbReference type="NCBI Taxonomy" id="118510"/>
    <lineage>
        <taxon>Eukaryota</taxon>
        <taxon>Viridiplantae</taxon>
        <taxon>Streptophyta</taxon>
        <taxon>Embryophyta</taxon>
        <taxon>Tracheophyta</taxon>
        <taxon>Spermatophyta</taxon>
        <taxon>Magnoliopsida</taxon>
        <taxon>eudicotyledons</taxon>
        <taxon>Gunneridae</taxon>
        <taxon>Pentapetalae</taxon>
        <taxon>asterids</taxon>
        <taxon>campanulids</taxon>
        <taxon>Asterales</taxon>
        <taxon>Asteraceae</taxon>
        <taxon>Asteroideae</taxon>
        <taxon>Anthemideae</taxon>
        <taxon>Anthemidinae</taxon>
        <taxon>Tanacetum</taxon>
    </lineage>
</organism>
<dbReference type="SUPFAM" id="SSF56672">
    <property type="entry name" value="DNA/RNA polymerases"/>
    <property type="match status" value="1"/>
</dbReference>
<feature type="non-terminal residue" evidence="3">
    <location>
        <position position="1"/>
    </location>
</feature>
<proteinExistence type="predicted"/>
<reference evidence="3" key="1">
    <citation type="journal article" date="2019" name="Sci. Rep.">
        <title>Draft genome of Tanacetum cinerariifolium, the natural source of mosquito coil.</title>
        <authorList>
            <person name="Yamashiro T."/>
            <person name="Shiraishi A."/>
            <person name="Satake H."/>
            <person name="Nakayama K."/>
        </authorList>
    </citation>
    <scope>NUCLEOTIDE SEQUENCE</scope>
</reference>